<accession>A0A1B0GC33</accession>
<dbReference type="EMBL" id="CCAG010018979">
    <property type="status" value="NOT_ANNOTATED_CDS"/>
    <property type="molecule type" value="Genomic_DNA"/>
</dbReference>
<name>A0A1B0GC33_GLOMM</name>
<dbReference type="EnsemblMetazoa" id="GMOY010863-RA">
    <property type="protein sequence ID" value="GMOY010863-PA"/>
    <property type="gene ID" value="GMOY010863"/>
</dbReference>
<proteinExistence type="predicted"/>
<sequence>MQDGYYCINTPDYFRLYGETMQRSWCSGVCRYSFIVICGGDGTVVGTSGSTAKPNNKDYPAVPYSHFIHAFHASCSIKNYNNAREVHNCELRFDDSDFHWSFDDSDFHVSSDDSDFRLSFDDSNFEWSFDDYDFHLSSDEARTDADDGAHYCER</sequence>
<dbReference type="VEuPathDB" id="VectorBase:GMOY010863"/>
<evidence type="ECO:0000313" key="1">
    <source>
        <dbReference type="EnsemblMetazoa" id="GMOY010863-PA"/>
    </source>
</evidence>
<organism evidence="1 2">
    <name type="scientific">Glossina morsitans morsitans</name>
    <name type="common">Savannah tsetse fly</name>
    <dbReference type="NCBI Taxonomy" id="37546"/>
    <lineage>
        <taxon>Eukaryota</taxon>
        <taxon>Metazoa</taxon>
        <taxon>Ecdysozoa</taxon>
        <taxon>Arthropoda</taxon>
        <taxon>Hexapoda</taxon>
        <taxon>Insecta</taxon>
        <taxon>Pterygota</taxon>
        <taxon>Neoptera</taxon>
        <taxon>Endopterygota</taxon>
        <taxon>Diptera</taxon>
        <taxon>Brachycera</taxon>
        <taxon>Muscomorpha</taxon>
        <taxon>Hippoboscoidea</taxon>
        <taxon>Glossinidae</taxon>
        <taxon>Glossina</taxon>
    </lineage>
</organism>
<dbReference type="AlphaFoldDB" id="A0A1B0GC33"/>
<keyword evidence="2" id="KW-1185">Reference proteome</keyword>
<reference evidence="1" key="1">
    <citation type="submission" date="2020-05" db="UniProtKB">
        <authorList>
            <consortium name="EnsemblMetazoa"/>
        </authorList>
    </citation>
    <scope>IDENTIFICATION</scope>
    <source>
        <strain evidence="1">Yale</strain>
    </source>
</reference>
<evidence type="ECO:0000313" key="2">
    <source>
        <dbReference type="Proteomes" id="UP000092444"/>
    </source>
</evidence>
<dbReference type="Proteomes" id="UP000092444">
    <property type="component" value="Unassembled WGS sequence"/>
</dbReference>
<dbReference type="Gene3D" id="3.20.20.80">
    <property type="entry name" value="Glycosidases"/>
    <property type="match status" value="1"/>
</dbReference>
<protein>
    <submittedName>
        <fullName evidence="1">Uncharacterized protein</fullName>
    </submittedName>
</protein>